<dbReference type="Proteomes" id="UP001501725">
    <property type="component" value="Unassembled WGS sequence"/>
</dbReference>
<proteinExistence type="predicted"/>
<reference evidence="2" key="1">
    <citation type="journal article" date="2019" name="Int. J. Syst. Evol. Microbiol.">
        <title>The Global Catalogue of Microorganisms (GCM) 10K type strain sequencing project: providing services to taxonomists for standard genome sequencing and annotation.</title>
        <authorList>
            <consortium name="The Broad Institute Genomics Platform"/>
            <consortium name="The Broad Institute Genome Sequencing Center for Infectious Disease"/>
            <person name="Wu L."/>
            <person name="Ma J."/>
        </authorList>
    </citation>
    <scope>NUCLEOTIDE SEQUENCE [LARGE SCALE GENOMIC DNA]</scope>
    <source>
        <strain evidence="2">JCM 17919</strain>
    </source>
</reference>
<gene>
    <name evidence="1" type="ORF">GCM10023184_40020</name>
</gene>
<evidence type="ECO:0000313" key="2">
    <source>
        <dbReference type="Proteomes" id="UP001501725"/>
    </source>
</evidence>
<comment type="caution">
    <text evidence="1">The sequence shown here is derived from an EMBL/GenBank/DDBJ whole genome shotgun (WGS) entry which is preliminary data.</text>
</comment>
<dbReference type="RefSeq" id="WP_345257683.1">
    <property type="nucleotide sequence ID" value="NZ_BAABGY010000015.1"/>
</dbReference>
<keyword evidence="2" id="KW-1185">Reference proteome</keyword>
<name>A0ABP8HMT1_9BACT</name>
<evidence type="ECO:0000313" key="1">
    <source>
        <dbReference type="EMBL" id="GAA4341491.1"/>
    </source>
</evidence>
<sequence>MKVEDILNEGTFNVTYYAYKDLSKSELSKVHKVLALIEKAVAKDSSLLGKYLKGEEFDYDKVGLRRDEVKQVGMLMENAELVKLPGKLKIYLKDGFYCFEGEGRLAYLNGLQVSENGTSSHFRNVVMPIDSSDVKKLSDTSYLFPVLRYKNYGQDSVLDQLVHSKFVLFLGRIRKTGKVFLELRNNLRDQVDSSRNGRYAVEFD</sequence>
<protein>
    <submittedName>
        <fullName evidence="1">Uncharacterized protein</fullName>
    </submittedName>
</protein>
<dbReference type="EMBL" id="BAABGY010000015">
    <property type="protein sequence ID" value="GAA4341491.1"/>
    <property type="molecule type" value="Genomic_DNA"/>
</dbReference>
<accession>A0ABP8HMT1</accession>
<organism evidence="1 2">
    <name type="scientific">Flaviaesturariibacter amylovorans</name>
    <dbReference type="NCBI Taxonomy" id="1084520"/>
    <lineage>
        <taxon>Bacteria</taxon>
        <taxon>Pseudomonadati</taxon>
        <taxon>Bacteroidota</taxon>
        <taxon>Chitinophagia</taxon>
        <taxon>Chitinophagales</taxon>
        <taxon>Chitinophagaceae</taxon>
        <taxon>Flaviaestuariibacter</taxon>
    </lineage>
</organism>